<dbReference type="PANTHER" id="PTHR11012:SF55">
    <property type="entry name" value="BHLH DOMAIN-CONTAINING PROTEIN"/>
    <property type="match status" value="1"/>
</dbReference>
<feature type="domain" description="CHK kinase-like" evidence="1">
    <location>
        <begin position="153"/>
        <end position="350"/>
    </location>
</feature>
<dbReference type="SMART" id="SM00587">
    <property type="entry name" value="CHK"/>
    <property type="match status" value="1"/>
</dbReference>
<proteinExistence type="predicted"/>
<dbReference type="AlphaFoldDB" id="A0A7R8ZES8"/>
<dbReference type="InterPro" id="IPR004119">
    <property type="entry name" value="EcKL"/>
</dbReference>
<dbReference type="InterPro" id="IPR011009">
    <property type="entry name" value="Kinase-like_dom_sf"/>
</dbReference>
<dbReference type="SUPFAM" id="SSF56112">
    <property type="entry name" value="Protein kinase-like (PK-like)"/>
    <property type="match status" value="1"/>
</dbReference>
<evidence type="ECO:0000313" key="2">
    <source>
        <dbReference type="EMBL" id="CAD7203879.1"/>
    </source>
</evidence>
<accession>A0A7R8ZES8</accession>
<dbReference type="PANTHER" id="PTHR11012">
    <property type="entry name" value="PROTEIN KINASE-LIKE DOMAIN-CONTAINING"/>
    <property type="match status" value="1"/>
</dbReference>
<reference evidence="2" key="1">
    <citation type="submission" date="2020-11" db="EMBL/GenBank/DDBJ databases">
        <authorList>
            <person name="Tran Van P."/>
        </authorList>
    </citation>
    <scope>NUCLEOTIDE SEQUENCE</scope>
</reference>
<protein>
    <recommendedName>
        <fullName evidence="1">CHK kinase-like domain-containing protein</fullName>
    </recommendedName>
</protein>
<dbReference type="Pfam" id="PF02958">
    <property type="entry name" value="EcKL"/>
    <property type="match status" value="1"/>
</dbReference>
<dbReference type="Gene3D" id="3.90.1200.10">
    <property type="match status" value="1"/>
</dbReference>
<dbReference type="InterPro" id="IPR015897">
    <property type="entry name" value="CHK_kinase-like"/>
</dbReference>
<evidence type="ECO:0000259" key="1">
    <source>
        <dbReference type="SMART" id="SM00587"/>
    </source>
</evidence>
<organism evidence="2">
    <name type="scientific">Timema douglasi</name>
    <name type="common">Walking stick</name>
    <dbReference type="NCBI Taxonomy" id="61478"/>
    <lineage>
        <taxon>Eukaryota</taxon>
        <taxon>Metazoa</taxon>
        <taxon>Ecdysozoa</taxon>
        <taxon>Arthropoda</taxon>
        <taxon>Hexapoda</taxon>
        <taxon>Insecta</taxon>
        <taxon>Pterygota</taxon>
        <taxon>Neoptera</taxon>
        <taxon>Polyneoptera</taxon>
        <taxon>Phasmatodea</taxon>
        <taxon>Timematodea</taxon>
        <taxon>Timematoidea</taxon>
        <taxon>Timematidae</taxon>
        <taxon>Timema</taxon>
    </lineage>
</organism>
<gene>
    <name evidence="2" type="ORF">TDIB3V08_LOCUS10044</name>
</gene>
<name>A0A7R8ZES8_TIMDO</name>
<dbReference type="EMBL" id="OA571283">
    <property type="protein sequence ID" value="CAD7203879.1"/>
    <property type="molecule type" value="Genomic_DNA"/>
</dbReference>
<sequence>MPNIRAAPYLDMENKKHVLELTKSDLEELLRPKLGRSVKVEEMVVTPLTKFGDNFGSTMLAVEAVLSSPESKKLSMVAKLLPETDFAREIFNCDVSVRKEIYMYLLVSPEFTRIQQEHNVPINKRLDIFCECYGARATRGEDEGQPVDDSAALLLENLKKIGYRTGDRVAGLNLEHTEMVLDKLARFHATAIAIKLKKPFVFRNTVLEACKFFGFKIGPKEEAIAQQKGFLSALQEVIPEFNEHSEKVLETFLRNVEMAYSETPPTPKEPFATIVHNDFWTNNMMFRYSPRDENTPIDFKIVDFQITFYGSPAHDILLFLLTSTESGLAEEHLDRFLGIYHEAFVDTLSMLGCDTRRFSLDSLLEEVSRNSKDVFAHALHMLNITTGNLDDGEENPEPPGPNSSFKFILSDELKSKAIQALRIYLQKGWL</sequence>